<evidence type="ECO:0000313" key="5">
    <source>
        <dbReference type="Proteomes" id="UP001596504"/>
    </source>
</evidence>
<dbReference type="SUPFAM" id="SSF55729">
    <property type="entry name" value="Acyl-CoA N-acyltransferases (Nat)"/>
    <property type="match status" value="1"/>
</dbReference>
<evidence type="ECO:0000313" key="4">
    <source>
        <dbReference type="EMBL" id="MFC7344373.1"/>
    </source>
</evidence>
<reference evidence="5" key="1">
    <citation type="journal article" date="2019" name="Int. J. Syst. Evol. Microbiol.">
        <title>The Global Catalogue of Microorganisms (GCM) 10K type strain sequencing project: providing services to taxonomists for standard genome sequencing and annotation.</title>
        <authorList>
            <consortium name="The Broad Institute Genomics Platform"/>
            <consortium name="The Broad Institute Genome Sequencing Center for Infectious Disease"/>
            <person name="Wu L."/>
            <person name="Ma J."/>
        </authorList>
    </citation>
    <scope>NUCLEOTIDE SEQUENCE [LARGE SCALE GENOMIC DNA]</scope>
    <source>
        <strain evidence="5">WLHS5</strain>
    </source>
</reference>
<accession>A0ABW2LPH3</accession>
<keyword evidence="1 4" id="KW-0808">Transferase</keyword>
<dbReference type="Proteomes" id="UP001596504">
    <property type="component" value="Unassembled WGS sequence"/>
</dbReference>
<dbReference type="Pfam" id="PF00583">
    <property type="entry name" value="Acetyltransf_1"/>
    <property type="match status" value="1"/>
</dbReference>
<dbReference type="InterPro" id="IPR050832">
    <property type="entry name" value="Bact_Acetyltransf"/>
</dbReference>
<proteinExistence type="predicted"/>
<dbReference type="CDD" id="cd04301">
    <property type="entry name" value="NAT_SF"/>
    <property type="match status" value="1"/>
</dbReference>
<dbReference type="RefSeq" id="WP_380672097.1">
    <property type="nucleotide sequence ID" value="NZ_JBHTCJ010000015.1"/>
</dbReference>
<evidence type="ECO:0000256" key="1">
    <source>
        <dbReference type="ARBA" id="ARBA00022679"/>
    </source>
</evidence>
<dbReference type="Gene3D" id="3.40.630.30">
    <property type="match status" value="1"/>
</dbReference>
<keyword evidence="5" id="KW-1185">Reference proteome</keyword>
<dbReference type="GO" id="GO:0016746">
    <property type="term" value="F:acyltransferase activity"/>
    <property type="evidence" value="ECO:0007669"/>
    <property type="project" value="UniProtKB-KW"/>
</dbReference>
<feature type="domain" description="N-acetyltransferase" evidence="3">
    <location>
        <begin position="1"/>
        <end position="161"/>
    </location>
</feature>
<gene>
    <name evidence="4" type="ORF">ACFQRI_23435</name>
</gene>
<evidence type="ECO:0000256" key="2">
    <source>
        <dbReference type="ARBA" id="ARBA00023315"/>
    </source>
</evidence>
<name>A0ABW2LPH3_9PSEU</name>
<dbReference type="InterPro" id="IPR000182">
    <property type="entry name" value="GNAT_dom"/>
</dbReference>
<organism evidence="4 5">
    <name type="scientific">Saccharopolyspora griseoalba</name>
    <dbReference type="NCBI Taxonomy" id="1431848"/>
    <lineage>
        <taxon>Bacteria</taxon>
        <taxon>Bacillati</taxon>
        <taxon>Actinomycetota</taxon>
        <taxon>Actinomycetes</taxon>
        <taxon>Pseudonocardiales</taxon>
        <taxon>Pseudonocardiaceae</taxon>
        <taxon>Saccharopolyspora</taxon>
    </lineage>
</organism>
<comment type="caution">
    <text evidence="4">The sequence shown here is derived from an EMBL/GenBank/DDBJ whole genome shotgun (WGS) entry which is preliminary data.</text>
</comment>
<evidence type="ECO:0000259" key="3">
    <source>
        <dbReference type="PROSITE" id="PS51186"/>
    </source>
</evidence>
<dbReference type="PANTHER" id="PTHR43877">
    <property type="entry name" value="AMINOALKYLPHOSPHONATE N-ACETYLTRANSFERASE-RELATED-RELATED"/>
    <property type="match status" value="1"/>
</dbReference>
<sequence>MRIRTYERADFPALLELTLAVFASFHEDSYRPLVGETVFANRHGHWREDYRERLGRAHDPRAGKHVAVAVVDDEVAGYVGWVEQVEQRHGEIDILAVAARHRRRGVGRALAEHAIEHMRTGDLQVVSVGTGGDPFHAPARALYEDLGFTPLPTVNYTRPLR</sequence>
<dbReference type="PROSITE" id="PS51186">
    <property type="entry name" value="GNAT"/>
    <property type="match status" value="1"/>
</dbReference>
<dbReference type="EC" id="2.3.1.-" evidence="4"/>
<dbReference type="InterPro" id="IPR016181">
    <property type="entry name" value="Acyl_CoA_acyltransferase"/>
</dbReference>
<dbReference type="EMBL" id="JBHTCJ010000015">
    <property type="protein sequence ID" value="MFC7344373.1"/>
    <property type="molecule type" value="Genomic_DNA"/>
</dbReference>
<keyword evidence="2 4" id="KW-0012">Acyltransferase</keyword>
<protein>
    <submittedName>
        <fullName evidence="4">GNAT family N-acetyltransferase</fullName>
        <ecNumber evidence="4">2.3.1.-</ecNumber>
    </submittedName>
</protein>